<dbReference type="PANTHER" id="PTHR45569">
    <property type="entry name" value="SENSOR PROTEIN KDPD"/>
    <property type="match status" value="1"/>
</dbReference>
<keyword evidence="3" id="KW-1185">Reference proteome</keyword>
<keyword evidence="1" id="KW-0812">Transmembrane</keyword>
<keyword evidence="1" id="KW-0472">Membrane</keyword>
<dbReference type="GO" id="GO:0005886">
    <property type="term" value="C:plasma membrane"/>
    <property type="evidence" value="ECO:0007669"/>
    <property type="project" value="TreeGrafter"/>
</dbReference>
<evidence type="ECO:0000313" key="2">
    <source>
        <dbReference type="EMBL" id="SEP18498.1"/>
    </source>
</evidence>
<dbReference type="EMBL" id="FOCX01000041">
    <property type="protein sequence ID" value="SEP18498.1"/>
    <property type="molecule type" value="Genomic_DNA"/>
</dbReference>
<dbReference type="GO" id="GO:0000155">
    <property type="term" value="F:phosphorelay sensor kinase activity"/>
    <property type="evidence" value="ECO:0007669"/>
    <property type="project" value="TreeGrafter"/>
</dbReference>
<dbReference type="AlphaFoldDB" id="A0A1H8VU93"/>
<dbReference type="SUPFAM" id="SSF55874">
    <property type="entry name" value="ATPase domain of HSP90 chaperone/DNA topoisomerase II/histidine kinase"/>
    <property type="match status" value="1"/>
</dbReference>
<evidence type="ECO:0008006" key="4">
    <source>
        <dbReference type="Google" id="ProtNLM"/>
    </source>
</evidence>
<dbReference type="OrthoDB" id="3369at2157"/>
<name>A0A1H8VU93_9EURY</name>
<sequence length="336" mass="37309">MTQNLLWLLLYTTLPLMSLIAAGLIAGWFVLTSNHYQLLVMVALVAVMSLHQFGEAATFLTSGVVQANHLLEITETSANFLAAGSVYIAAVVTEHRRLQSDNLAALLRFLRHDLRNDLNVTLGCLEAVEAEQSDGAIAERAQTAREMLTRFVRKAERSRLVEQFFRHPPVTQRLALGELLQAEISALQEQNASARISATIPTDVDVLAGAFLEDALHVLLEYAATHSTGDRPLDIQVTERARTVAVTIQLPESDLSSDHWEVCLHGDETDSQHHSVGLGLFFVRTVVQYYDGTIAYQTTDDDTHQITLSLPRPTRRQLAAHALLPKHHHWVFRVSG</sequence>
<accession>A0A1H8VU93</accession>
<organism evidence="2 3">
    <name type="scientific">Halorientalis persicus</name>
    <dbReference type="NCBI Taxonomy" id="1367881"/>
    <lineage>
        <taxon>Archaea</taxon>
        <taxon>Methanobacteriati</taxon>
        <taxon>Methanobacteriota</taxon>
        <taxon>Stenosarchaea group</taxon>
        <taxon>Halobacteria</taxon>
        <taxon>Halobacteriales</taxon>
        <taxon>Haloarculaceae</taxon>
        <taxon>Halorientalis</taxon>
    </lineage>
</organism>
<proteinExistence type="predicted"/>
<evidence type="ECO:0000256" key="1">
    <source>
        <dbReference type="SAM" id="Phobius"/>
    </source>
</evidence>
<dbReference type="Gene3D" id="3.30.565.10">
    <property type="entry name" value="Histidine kinase-like ATPase, C-terminal domain"/>
    <property type="match status" value="1"/>
</dbReference>
<dbReference type="InterPro" id="IPR036890">
    <property type="entry name" value="HATPase_C_sf"/>
</dbReference>
<evidence type="ECO:0000313" key="3">
    <source>
        <dbReference type="Proteomes" id="UP000198775"/>
    </source>
</evidence>
<dbReference type="Proteomes" id="UP000198775">
    <property type="component" value="Unassembled WGS sequence"/>
</dbReference>
<protein>
    <recommendedName>
        <fullName evidence="4">Signal transduction histidine kinase</fullName>
    </recommendedName>
</protein>
<reference evidence="3" key="1">
    <citation type="submission" date="2016-10" db="EMBL/GenBank/DDBJ databases">
        <authorList>
            <person name="Varghese N."/>
            <person name="Submissions S."/>
        </authorList>
    </citation>
    <scope>NUCLEOTIDE SEQUENCE [LARGE SCALE GENOMIC DNA]</scope>
    <source>
        <strain evidence="3">IBRC-M 10043</strain>
    </source>
</reference>
<dbReference type="InterPro" id="IPR052023">
    <property type="entry name" value="Histidine_kinase_KdpD"/>
</dbReference>
<dbReference type="RefSeq" id="WP_092664207.1">
    <property type="nucleotide sequence ID" value="NZ_FOCX01000041.1"/>
</dbReference>
<dbReference type="PANTHER" id="PTHR45569:SF1">
    <property type="entry name" value="SENSOR PROTEIN KDPD"/>
    <property type="match status" value="1"/>
</dbReference>
<gene>
    <name evidence="2" type="ORF">SAMN05216388_104125</name>
</gene>
<feature type="transmembrane region" description="Helical" evidence="1">
    <location>
        <begin position="6"/>
        <end position="31"/>
    </location>
</feature>
<keyword evidence="1" id="KW-1133">Transmembrane helix</keyword>